<evidence type="ECO:0000259" key="8">
    <source>
        <dbReference type="PROSITE" id="PS50011"/>
    </source>
</evidence>
<proteinExistence type="predicted"/>
<dbReference type="GO" id="GO:0031179">
    <property type="term" value="P:peptide modification"/>
    <property type="evidence" value="ECO:0007669"/>
    <property type="project" value="InterPro"/>
</dbReference>
<dbReference type="PANTHER" id="PTHR43289">
    <property type="entry name" value="MITOGEN-ACTIVATED PROTEIN KINASE KINASE KINASE 20-RELATED"/>
    <property type="match status" value="1"/>
</dbReference>
<dbReference type="GO" id="GO:0005524">
    <property type="term" value="F:ATP binding"/>
    <property type="evidence" value="ECO:0007669"/>
    <property type="project" value="UniProtKB-KW"/>
</dbReference>
<evidence type="ECO:0000256" key="2">
    <source>
        <dbReference type="ARBA" id="ARBA00022527"/>
    </source>
</evidence>
<keyword evidence="6" id="KW-0067">ATP-binding</keyword>
<evidence type="ECO:0000256" key="6">
    <source>
        <dbReference type="ARBA" id="ARBA00022840"/>
    </source>
</evidence>
<keyword evidence="4" id="KW-0547">Nucleotide-binding</keyword>
<dbReference type="GO" id="GO:0004674">
    <property type="term" value="F:protein serine/threonine kinase activity"/>
    <property type="evidence" value="ECO:0007669"/>
    <property type="project" value="UniProtKB-KW"/>
</dbReference>
<evidence type="ECO:0000256" key="1">
    <source>
        <dbReference type="ARBA" id="ARBA00012513"/>
    </source>
</evidence>
<dbReference type="EC" id="2.7.11.1" evidence="1"/>
<dbReference type="InterPro" id="IPR058053">
    <property type="entry name" value="RamC_C"/>
</dbReference>
<keyword evidence="2 9" id="KW-0723">Serine/threonine-protein kinase</keyword>
<dbReference type="PROSITE" id="PS50011">
    <property type="entry name" value="PROTEIN_KINASE_DOM"/>
    <property type="match status" value="1"/>
</dbReference>
<evidence type="ECO:0000256" key="7">
    <source>
        <dbReference type="SAM" id="MobiDB-lite"/>
    </source>
</evidence>
<dbReference type="InterPro" id="IPR057929">
    <property type="entry name" value="RamC_N"/>
</dbReference>
<dbReference type="Proteomes" id="UP000286746">
    <property type="component" value="Unassembled WGS sequence"/>
</dbReference>
<sequence>MDLRYLDFCPTGSPFYDLPTDRPKAADFAAVDAPLPAGWTRTAGPEWVSLCPRAADLPDQGWKIHVSATPDNAGKVLDAVQGYCTQHAIPYKFLRGLDVLRRRNGKYGDRGSSGKFVTVYPRDEALLSTVLQELGDELDGEPGPYILSDLRWRQGPLYVRYGGFTARMGRNEAGEEVYCIEDPDGRLVPDVRGPGFRPPQWVELPECLVPALAARNAGTLKDFPFRATKALHFSNGGGVYQATDIRSGTDVLLKEARPLAGIDDTGADAVARLRREAWALRQLSGLACIPGLIEFRGGHEHYFLAREFIDGTSLSKELYRRNPLMNSDLSADRPSAYAAWALAVLDQVESGLDAMHERGVVFGDLHPNNVLIRSDGTVSFIDFEASSEPGDTAKQAFAAPGFLAPDGYTGVSIDRYALGCLRLAVFVPMTVVMSWAPEKVRQLIDLVEERFPVPADFAGQVWRDLGPLPARDTGASVPTSSGVGRTVSRSATGSTPQPEPLWSQPEPADWPGLRTKLADSILSTATPDRGDRLYPGDIEQFCTPAGGLSFAYGAAGVLWTLAEVGATVPEEHVDWLAGAGSRLVDARPGFYDGLAGVAFALDRLGHADEARELLDRAAAAPWPDRQQDLLGGLAGTGLTLLHFARRTGETALMEQAVRLAEELTSRVSQGPAGIASRRAPGLLRGAAGGALFLLRLYEETGEPKFLHHTVEALRTDLSSIGWLPKADATEGKPLRTPSIAFGSGGLGMVLHDVLQYCEDPELASARDAFRQAAGQHFLMQAGLFHGRAGVLLALHHLRDDAAGEHVVREHLTHMGLHAVPHEGRLLFLGDHNLRLSTDLATGTAGVLLALEAVLGTGGARLPFFGYRTEG</sequence>
<evidence type="ECO:0000256" key="5">
    <source>
        <dbReference type="ARBA" id="ARBA00022777"/>
    </source>
</evidence>
<dbReference type="RefSeq" id="WP_125055504.1">
    <property type="nucleotide sequence ID" value="NZ_BHZD01000001.1"/>
</dbReference>
<dbReference type="SMART" id="SM00220">
    <property type="entry name" value="S_TKc"/>
    <property type="match status" value="1"/>
</dbReference>
<dbReference type="PANTHER" id="PTHR43289:SF6">
    <property type="entry name" value="SERINE_THREONINE-PROTEIN KINASE NEKL-3"/>
    <property type="match status" value="1"/>
</dbReference>
<comment type="caution">
    <text evidence="9">The sequence shown here is derived from an EMBL/GenBank/DDBJ whole genome shotgun (WGS) entry which is preliminary data.</text>
</comment>
<keyword evidence="3" id="KW-0808">Transferase</keyword>
<keyword evidence="10" id="KW-1185">Reference proteome</keyword>
<dbReference type="Gene3D" id="1.10.510.10">
    <property type="entry name" value="Transferase(Phosphotransferase) domain 1"/>
    <property type="match status" value="1"/>
</dbReference>
<gene>
    <name evidence="9" type="ORF">GKJPGBOP_04436</name>
</gene>
<dbReference type="SUPFAM" id="SSF158745">
    <property type="entry name" value="LanC-like"/>
    <property type="match status" value="1"/>
</dbReference>
<dbReference type="InterPro" id="IPR000719">
    <property type="entry name" value="Prot_kinase_dom"/>
</dbReference>
<reference evidence="9 10" key="1">
    <citation type="submission" date="2018-11" db="EMBL/GenBank/DDBJ databases">
        <title>Whole genome sequence of Streptomyces paromomycinus NBRC 15454(T).</title>
        <authorList>
            <person name="Komaki H."/>
            <person name="Tamura T."/>
        </authorList>
    </citation>
    <scope>NUCLEOTIDE SEQUENCE [LARGE SCALE GENOMIC DNA]</scope>
    <source>
        <strain evidence="9 10">NBRC 15454</strain>
    </source>
</reference>
<evidence type="ECO:0000256" key="3">
    <source>
        <dbReference type="ARBA" id="ARBA00022679"/>
    </source>
</evidence>
<dbReference type="InterPro" id="IPR007822">
    <property type="entry name" value="LANC-like"/>
</dbReference>
<dbReference type="InterPro" id="IPR011009">
    <property type="entry name" value="Kinase-like_dom_sf"/>
</dbReference>
<evidence type="ECO:0000313" key="9">
    <source>
        <dbReference type="EMBL" id="GCD44726.1"/>
    </source>
</evidence>
<dbReference type="Pfam" id="PF25816">
    <property type="entry name" value="RamC_N"/>
    <property type="match status" value="1"/>
</dbReference>
<dbReference type="Pfam" id="PF05147">
    <property type="entry name" value="LANC_like"/>
    <property type="match status" value="2"/>
</dbReference>
<dbReference type="EMBL" id="BHZD01000001">
    <property type="protein sequence ID" value="GCD44726.1"/>
    <property type="molecule type" value="Genomic_DNA"/>
</dbReference>
<evidence type="ECO:0000313" key="10">
    <source>
        <dbReference type="Proteomes" id="UP000286746"/>
    </source>
</evidence>
<organism evidence="9 10">
    <name type="scientific">Streptomyces paromomycinus</name>
    <name type="common">Streptomyces rimosus subsp. paromomycinus</name>
    <dbReference type="NCBI Taxonomy" id="92743"/>
    <lineage>
        <taxon>Bacteria</taxon>
        <taxon>Bacillati</taxon>
        <taxon>Actinomycetota</taxon>
        <taxon>Actinomycetes</taxon>
        <taxon>Kitasatosporales</taxon>
        <taxon>Streptomycetaceae</taxon>
        <taxon>Streptomyces</taxon>
    </lineage>
</organism>
<name>A0A401W5Z2_STREY</name>
<accession>A0A401W5Z2</accession>
<dbReference type="CDD" id="cd04791">
    <property type="entry name" value="LanC_SerThrkinase"/>
    <property type="match status" value="1"/>
</dbReference>
<feature type="domain" description="Protein kinase" evidence="8">
    <location>
        <begin position="225"/>
        <end position="542"/>
    </location>
</feature>
<evidence type="ECO:0000256" key="4">
    <source>
        <dbReference type="ARBA" id="ARBA00022741"/>
    </source>
</evidence>
<dbReference type="SUPFAM" id="SSF56112">
    <property type="entry name" value="Protein kinase-like (PK-like)"/>
    <property type="match status" value="1"/>
</dbReference>
<dbReference type="NCBIfam" id="NF038151">
    <property type="entry name" value="lanthi_synth_III"/>
    <property type="match status" value="1"/>
</dbReference>
<dbReference type="AlphaFoldDB" id="A0A401W5Z2"/>
<keyword evidence="5 9" id="KW-0418">Kinase</keyword>
<protein>
    <recommendedName>
        <fullName evidence="1">non-specific serine/threonine protein kinase</fullName>
        <ecNumber evidence="1">2.7.11.1</ecNumber>
    </recommendedName>
</protein>
<dbReference type="PRINTS" id="PR01950">
    <property type="entry name" value="LANCSUPER"/>
</dbReference>
<dbReference type="InterPro" id="IPR053524">
    <property type="entry name" value="Aerial_hyphae_peptide-synth"/>
</dbReference>
<feature type="region of interest" description="Disordered" evidence="7">
    <location>
        <begin position="468"/>
        <end position="507"/>
    </location>
</feature>
<dbReference type="SMART" id="SM01260">
    <property type="entry name" value="LANC_like"/>
    <property type="match status" value="1"/>
</dbReference>
<feature type="compositionally biased region" description="Polar residues" evidence="7">
    <location>
        <begin position="476"/>
        <end position="496"/>
    </location>
</feature>
<dbReference type="Gene3D" id="1.50.10.20">
    <property type="match status" value="1"/>
</dbReference>
<dbReference type="Pfam" id="PF00069">
    <property type="entry name" value="Pkinase"/>
    <property type="match status" value="1"/>
</dbReference>